<gene>
    <name evidence="6" type="ORF">SNAT2548_LOCUS33128</name>
</gene>
<dbReference type="EMBL" id="CAJNDS010002742">
    <property type="protein sequence ID" value="CAE7580647.1"/>
    <property type="molecule type" value="Genomic_DNA"/>
</dbReference>
<evidence type="ECO:0000259" key="5">
    <source>
        <dbReference type="Pfam" id="PF01483"/>
    </source>
</evidence>
<accession>A0A812UUN7</accession>
<organism evidence="6 7">
    <name type="scientific">Symbiodinium natans</name>
    <dbReference type="NCBI Taxonomy" id="878477"/>
    <lineage>
        <taxon>Eukaryota</taxon>
        <taxon>Sar</taxon>
        <taxon>Alveolata</taxon>
        <taxon>Dinophyceae</taxon>
        <taxon>Suessiales</taxon>
        <taxon>Symbiodiniaceae</taxon>
        <taxon>Symbiodinium</taxon>
    </lineage>
</organism>
<dbReference type="InterPro" id="IPR002884">
    <property type="entry name" value="P_dom"/>
</dbReference>
<keyword evidence="1" id="KW-0645">Protease</keyword>
<dbReference type="AlphaFoldDB" id="A0A812UUN7"/>
<proteinExistence type="predicted"/>
<sequence length="253" mass="27530">MVRFALWSLWSLLLSVTVATGAEVEGCEADVASALQVMGRVKNPDDDSPPEEDPADDDDEDPPEEPEDDDDEDPEEDPDVPIVLEPEECEQVCCYSRFSSPESLCGCLADHSISCNFCSSPYFATPSEYHVPDSGSFNVSILVNETGLTTISQLEVGLGLAGFHLQTLGITLLGPNAESLRLKGAEPDQPDETQEVHWVFSNRPGCNDCKEPVDSLSQLQGKEAKGTWTLMFETDPEVLNGLVSWVELSLTSC</sequence>
<keyword evidence="2" id="KW-0378">Hydrolase</keyword>
<evidence type="ECO:0000313" key="7">
    <source>
        <dbReference type="Proteomes" id="UP000604046"/>
    </source>
</evidence>
<evidence type="ECO:0000256" key="4">
    <source>
        <dbReference type="SAM" id="SignalP"/>
    </source>
</evidence>
<protein>
    <recommendedName>
        <fullName evidence="5">P/Homo B domain-containing protein</fullName>
    </recommendedName>
</protein>
<feature type="region of interest" description="Disordered" evidence="3">
    <location>
        <begin position="37"/>
        <end position="83"/>
    </location>
</feature>
<evidence type="ECO:0000256" key="3">
    <source>
        <dbReference type="SAM" id="MobiDB-lite"/>
    </source>
</evidence>
<evidence type="ECO:0000313" key="6">
    <source>
        <dbReference type="EMBL" id="CAE7580647.1"/>
    </source>
</evidence>
<keyword evidence="7" id="KW-1185">Reference proteome</keyword>
<name>A0A812UUN7_9DINO</name>
<feature type="domain" description="P/Homo B" evidence="5">
    <location>
        <begin position="154"/>
        <end position="234"/>
    </location>
</feature>
<dbReference type="Gene3D" id="2.60.120.260">
    <property type="entry name" value="Galactose-binding domain-like"/>
    <property type="match status" value="1"/>
</dbReference>
<dbReference type="GO" id="GO:0006508">
    <property type="term" value="P:proteolysis"/>
    <property type="evidence" value="ECO:0007669"/>
    <property type="project" value="UniProtKB-KW"/>
</dbReference>
<evidence type="ECO:0000256" key="2">
    <source>
        <dbReference type="ARBA" id="ARBA00022801"/>
    </source>
</evidence>
<keyword evidence="4" id="KW-0732">Signal</keyword>
<reference evidence="6" key="1">
    <citation type="submission" date="2021-02" db="EMBL/GenBank/DDBJ databases">
        <authorList>
            <person name="Dougan E. K."/>
            <person name="Rhodes N."/>
            <person name="Thang M."/>
            <person name="Chan C."/>
        </authorList>
    </citation>
    <scope>NUCLEOTIDE SEQUENCE</scope>
</reference>
<feature type="signal peptide" evidence="4">
    <location>
        <begin position="1"/>
        <end position="21"/>
    </location>
</feature>
<dbReference type="OrthoDB" id="414709at2759"/>
<dbReference type="Pfam" id="PF01483">
    <property type="entry name" value="P_proprotein"/>
    <property type="match status" value="1"/>
</dbReference>
<evidence type="ECO:0000256" key="1">
    <source>
        <dbReference type="ARBA" id="ARBA00022670"/>
    </source>
</evidence>
<dbReference type="GO" id="GO:0004252">
    <property type="term" value="F:serine-type endopeptidase activity"/>
    <property type="evidence" value="ECO:0007669"/>
    <property type="project" value="InterPro"/>
</dbReference>
<feature type="chain" id="PRO_5032646138" description="P/Homo B domain-containing protein" evidence="4">
    <location>
        <begin position="22"/>
        <end position="253"/>
    </location>
</feature>
<dbReference type="Proteomes" id="UP000604046">
    <property type="component" value="Unassembled WGS sequence"/>
</dbReference>
<comment type="caution">
    <text evidence="6">The sequence shown here is derived from an EMBL/GenBank/DDBJ whole genome shotgun (WGS) entry which is preliminary data.</text>
</comment>
<feature type="compositionally biased region" description="Acidic residues" evidence="3">
    <location>
        <begin position="46"/>
        <end position="83"/>
    </location>
</feature>